<dbReference type="GO" id="GO:0019202">
    <property type="term" value="F:amino acid kinase activity"/>
    <property type="evidence" value="ECO:0007669"/>
    <property type="project" value="TreeGrafter"/>
</dbReference>
<keyword evidence="7" id="KW-1185">Reference proteome</keyword>
<dbReference type="AlphaFoldDB" id="A0A0L0GEF5"/>
<gene>
    <name evidence="6" type="ORF">SARC_01247</name>
</gene>
<evidence type="ECO:0000256" key="4">
    <source>
        <dbReference type="ARBA" id="ARBA00022679"/>
    </source>
</evidence>
<dbReference type="InterPro" id="IPR050249">
    <property type="entry name" value="Pseudomonas-type_ThrB"/>
</dbReference>
<accession>A0A0L0GEF5</accession>
<dbReference type="GO" id="GO:0005737">
    <property type="term" value="C:cytoplasm"/>
    <property type="evidence" value="ECO:0007669"/>
    <property type="project" value="UniProtKB-SubCell"/>
</dbReference>
<evidence type="ECO:0000256" key="1">
    <source>
        <dbReference type="ARBA" id="ARBA00004496"/>
    </source>
</evidence>
<dbReference type="STRING" id="667725.A0A0L0GEF5"/>
<comment type="similarity">
    <text evidence="2">Belongs to the aminoglycoside phosphotransferase family.</text>
</comment>
<dbReference type="RefSeq" id="XP_014160520.1">
    <property type="nucleotide sequence ID" value="XM_014305045.1"/>
</dbReference>
<dbReference type="OrthoDB" id="9973935at2759"/>
<dbReference type="Proteomes" id="UP000054560">
    <property type="component" value="Unassembled WGS sequence"/>
</dbReference>
<evidence type="ECO:0008006" key="8">
    <source>
        <dbReference type="Google" id="ProtNLM"/>
    </source>
</evidence>
<evidence type="ECO:0000313" key="7">
    <source>
        <dbReference type="Proteomes" id="UP000054560"/>
    </source>
</evidence>
<reference evidence="6 7" key="1">
    <citation type="submission" date="2011-02" db="EMBL/GenBank/DDBJ databases">
        <title>The Genome Sequence of Sphaeroforma arctica JP610.</title>
        <authorList>
            <consortium name="The Broad Institute Genome Sequencing Platform"/>
            <person name="Russ C."/>
            <person name="Cuomo C."/>
            <person name="Young S.K."/>
            <person name="Zeng Q."/>
            <person name="Gargeya S."/>
            <person name="Alvarado L."/>
            <person name="Berlin A."/>
            <person name="Chapman S.B."/>
            <person name="Chen Z."/>
            <person name="Freedman E."/>
            <person name="Gellesch M."/>
            <person name="Goldberg J."/>
            <person name="Griggs A."/>
            <person name="Gujja S."/>
            <person name="Heilman E."/>
            <person name="Heiman D."/>
            <person name="Howarth C."/>
            <person name="Mehta T."/>
            <person name="Neiman D."/>
            <person name="Pearson M."/>
            <person name="Roberts A."/>
            <person name="Saif S."/>
            <person name="Shea T."/>
            <person name="Shenoy N."/>
            <person name="Sisk P."/>
            <person name="Stolte C."/>
            <person name="Sykes S."/>
            <person name="White J."/>
            <person name="Yandava C."/>
            <person name="Burger G."/>
            <person name="Gray M.W."/>
            <person name="Holland P.W.H."/>
            <person name="King N."/>
            <person name="Lang F.B.F."/>
            <person name="Roger A.J."/>
            <person name="Ruiz-Trillo I."/>
            <person name="Haas B."/>
            <person name="Nusbaum C."/>
            <person name="Birren B."/>
        </authorList>
    </citation>
    <scope>NUCLEOTIDE SEQUENCE [LARGE SCALE GENOMIC DNA]</scope>
    <source>
        <strain evidence="6 7">JP610</strain>
    </source>
</reference>
<dbReference type="Gene3D" id="3.90.1200.10">
    <property type="match status" value="1"/>
</dbReference>
<dbReference type="PANTHER" id="PTHR21064">
    <property type="entry name" value="AMINOGLYCOSIDE PHOSPHOTRANSFERASE DOMAIN-CONTAINING PROTEIN-RELATED"/>
    <property type="match status" value="1"/>
</dbReference>
<sequence>MESLRSSVIHNDANDHNVIVSVDSEELPIDPATRLCAAPQIVGVIDFGDVLLTKTVFNPAITIAYSILEADEPVSAGVSLIQGYTAQFPLQDTELSLLFLLTMCRLAQSVVYSTIKMLDYPDDEYIPIAQRPAWRVLESLWGRRAEVSAAWVAAAVRPDTPHLDKQ</sequence>
<comment type="subcellular location">
    <subcellularLocation>
        <location evidence="1">Cytoplasm</location>
    </subcellularLocation>
</comment>
<evidence type="ECO:0000313" key="6">
    <source>
        <dbReference type="EMBL" id="KNC86618.1"/>
    </source>
</evidence>
<evidence type="ECO:0000256" key="2">
    <source>
        <dbReference type="ARBA" id="ARBA00006219"/>
    </source>
</evidence>
<dbReference type="EMBL" id="KQ241644">
    <property type="protein sequence ID" value="KNC86618.1"/>
    <property type="molecule type" value="Genomic_DNA"/>
</dbReference>
<dbReference type="InterPro" id="IPR011009">
    <property type="entry name" value="Kinase-like_dom_sf"/>
</dbReference>
<evidence type="ECO:0000256" key="5">
    <source>
        <dbReference type="ARBA" id="ARBA00022777"/>
    </source>
</evidence>
<keyword evidence="3" id="KW-0963">Cytoplasm</keyword>
<proteinExistence type="inferred from homology"/>
<dbReference type="PANTHER" id="PTHR21064:SF1">
    <property type="entry name" value="HYDROXYLYSINE KINASE"/>
    <property type="match status" value="1"/>
</dbReference>
<organism evidence="6 7">
    <name type="scientific">Sphaeroforma arctica JP610</name>
    <dbReference type="NCBI Taxonomy" id="667725"/>
    <lineage>
        <taxon>Eukaryota</taxon>
        <taxon>Ichthyosporea</taxon>
        <taxon>Ichthyophonida</taxon>
        <taxon>Sphaeroforma</taxon>
    </lineage>
</organism>
<keyword evidence="4" id="KW-0808">Transferase</keyword>
<keyword evidence="5" id="KW-0418">Kinase</keyword>
<dbReference type="SUPFAM" id="SSF56112">
    <property type="entry name" value="Protein kinase-like (PK-like)"/>
    <property type="match status" value="1"/>
</dbReference>
<protein>
    <recommendedName>
        <fullName evidence="8">Aminoglycoside phosphotransferase domain-containing protein</fullName>
    </recommendedName>
</protein>
<name>A0A0L0GEF5_9EUKA</name>
<evidence type="ECO:0000256" key="3">
    <source>
        <dbReference type="ARBA" id="ARBA00022490"/>
    </source>
</evidence>
<dbReference type="GeneID" id="25901751"/>